<accession>A0A316DF06</accession>
<sequence length="585" mass="68789">MTNEELPILFRNDPYAKHYGNQYIKKMKYLEEVVTSYETGETNFLVLNFEGGLGKSFHLLKVLNQYLSDPTWQRNVLVVKKFKAEIDRAVDYLSGQGQWSVLGITADNWTGDWARKAGELQNIRVLFITHDRYMKLCLNEKERHYFTENRHVLVIDEKVTFPIYTFKNSLYNSVRGAFNRSIQEVFDRVCEPLRDWLDKFQDSKNQCFQVRAKFKPEIVTQFKSIVEANWSSTPKKMWEDVDYFIKGLDVWYGTVCVYNAGNISGVHPLHRHWGLATNLILDASASIDGVYKMNPRKFQIMNQGLVIDHEKCKFNVYKFNTSKSNIQRNEAELFPEIARKIKETLQPHEKLLIICHKNYAAKLCAHLAAEEIEDVLLHEKDVEYSGQQVVINWYGNIVGKNDYSKFQKCWLIGTPNLPFEQYLVHYQQYSFTGLGRKGMTLRNGRFANKKYKTVQVGYIAAEMYQALKRIQRVVEPEGEFNIVSNDPEVVKLVLHRFKNVVHREEFEFGFKERQEAEKDENRNRRVIELAKYFESLQKGVYSKREIREAVGIDQAHFSDYLKNERIVRLVQNKVITMTYRSIERL</sequence>
<proteinExistence type="predicted"/>
<dbReference type="RefSeq" id="WP_109685955.1">
    <property type="nucleotide sequence ID" value="NZ_QGGL01000002.1"/>
</dbReference>
<dbReference type="OrthoDB" id="1805550at2"/>
<protein>
    <submittedName>
        <fullName evidence="1">Uncharacterized protein</fullName>
    </submittedName>
</protein>
<organism evidence="1 2">
    <name type="scientific">Tumebacillus permanentifrigoris</name>
    <dbReference type="NCBI Taxonomy" id="378543"/>
    <lineage>
        <taxon>Bacteria</taxon>
        <taxon>Bacillati</taxon>
        <taxon>Bacillota</taxon>
        <taxon>Bacilli</taxon>
        <taxon>Bacillales</taxon>
        <taxon>Alicyclobacillaceae</taxon>
        <taxon>Tumebacillus</taxon>
    </lineage>
</organism>
<evidence type="ECO:0000313" key="1">
    <source>
        <dbReference type="EMBL" id="PWK15769.1"/>
    </source>
</evidence>
<dbReference type="AlphaFoldDB" id="A0A316DF06"/>
<dbReference type="EMBL" id="QGGL01000002">
    <property type="protein sequence ID" value="PWK15769.1"/>
    <property type="molecule type" value="Genomic_DNA"/>
</dbReference>
<reference evidence="1 2" key="1">
    <citation type="submission" date="2018-05" db="EMBL/GenBank/DDBJ databases">
        <title>Genomic Encyclopedia of Type Strains, Phase IV (KMG-IV): sequencing the most valuable type-strain genomes for metagenomic binning, comparative biology and taxonomic classification.</title>
        <authorList>
            <person name="Goeker M."/>
        </authorList>
    </citation>
    <scope>NUCLEOTIDE SEQUENCE [LARGE SCALE GENOMIC DNA]</scope>
    <source>
        <strain evidence="1 2">DSM 18773</strain>
    </source>
</reference>
<evidence type="ECO:0000313" key="2">
    <source>
        <dbReference type="Proteomes" id="UP000245634"/>
    </source>
</evidence>
<keyword evidence="2" id="KW-1185">Reference proteome</keyword>
<name>A0A316DF06_9BACL</name>
<comment type="caution">
    <text evidence="1">The sequence shown here is derived from an EMBL/GenBank/DDBJ whole genome shotgun (WGS) entry which is preliminary data.</text>
</comment>
<dbReference type="Proteomes" id="UP000245634">
    <property type="component" value="Unassembled WGS sequence"/>
</dbReference>
<gene>
    <name evidence="1" type="ORF">C7459_1029</name>
</gene>